<evidence type="ECO:0000256" key="9">
    <source>
        <dbReference type="ARBA" id="ARBA00022806"/>
    </source>
</evidence>
<evidence type="ECO:0000256" key="12">
    <source>
        <dbReference type="ARBA" id="ARBA00023014"/>
    </source>
</evidence>
<evidence type="ECO:0000256" key="8">
    <source>
        <dbReference type="ARBA" id="ARBA00022801"/>
    </source>
</evidence>
<dbReference type="EMBL" id="KV441400">
    <property type="protein sequence ID" value="OAF57537.1"/>
    <property type="molecule type" value="Genomic_DNA"/>
</dbReference>
<dbReference type="GO" id="GO:0043139">
    <property type="term" value="F:5'-3' DNA helicase activity"/>
    <property type="evidence" value="ECO:0007669"/>
    <property type="project" value="UniProtKB-EC"/>
</dbReference>
<keyword evidence="12" id="KW-0411">Iron-sulfur</keyword>
<comment type="similarity">
    <text evidence="3">Belongs to the DEAD box helicase family. DEAH subfamily. DDX11/CHL1 sub-subfamily.</text>
</comment>
<keyword evidence="8" id="KW-0378">Hydrolase</keyword>
<evidence type="ECO:0000256" key="16">
    <source>
        <dbReference type="ARBA" id="ARBA00023306"/>
    </source>
</evidence>
<reference evidence="25" key="1">
    <citation type="submission" date="2016-03" db="EMBL/GenBank/DDBJ databases">
        <title>Updated assembly of Pseudogymnoascus destructans, the fungus causing white-nose syndrome of bats.</title>
        <authorList>
            <person name="Palmer J.M."/>
            <person name="Drees K.P."/>
            <person name="Foster J.T."/>
            <person name="Lindner D.L."/>
        </authorList>
    </citation>
    <scope>NUCLEOTIDE SEQUENCE [LARGE SCALE GENOMIC DNA]</scope>
    <source>
        <strain evidence="25">20631-21</strain>
    </source>
</reference>
<dbReference type="PANTHER" id="PTHR11472">
    <property type="entry name" value="DNA REPAIR DEAD HELICASE RAD3/XP-D SUBFAMILY MEMBER"/>
    <property type="match status" value="1"/>
</dbReference>
<dbReference type="InterPro" id="IPR010614">
    <property type="entry name" value="RAD3-like_helicase_DEAD"/>
</dbReference>
<dbReference type="AlphaFoldDB" id="A0A177A5X4"/>
<dbReference type="GeneID" id="36287773"/>
<dbReference type="NCBIfam" id="TIGR00604">
    <property type="entry name" value="rad3"/>
    <property type="match status" value="1"/>
</dbReference>
<evidence type="ECO:0000256" key="20">
    <source>
        <dbReference type="ARBA" id="ARBA00045008"/>
    </source>
</evidence>
<dbReference type="FunFam" id="3.40.50.300:FF:002774">
    <property type="entry name" value="ATP-dependent DNA helicase chl1"/>
    <property type="match status" value="1"/>
</dbReference>
<dbReference type="GO" id="GO:0005524">
    <property type="term" value="F:ATP binding"/>
    <property type="evidence" value="ECO:0007669"/>
    <property type="project" value="UniProtKB-KW"/>
</dbReference>
<dbReference type="PROSITE" id="PS51193">
    <property type="entry name" value="HELICASE_ATP_BIND_2"/>
    <property type="match status" value="1"/>
</dbReference>
<evidence type="ECO:0000256" key="18">
    <source>
        <dbReference type="ARBA" id="ARBA00044969"/>
    </source>
</evidence>
<dbReference type="CDD" id="cd18788">
    <property type="entry name" value="SF2_C_XPD"/>
    <property type="match status" value="1"/>
</dbReference>
<dbReference type="InterPro" id="IPR013020">
    <property type="entry name" value="Rad3/Chl1-like"/>
</dbReference>
<comment type="cofactor">
    <cofactor evidence="1">
        <name>[4Fe-4S] cluster</name>
        <dbReference type="ChEBI" id="CHEBI:49883"/>
    </cofactor>
</comment>
<dbReference type="Gene3D" id="3.40.50.300">
    <property type="entry name" value="P-loop containing nucleotide triphosphate hydrolases"/>
    <property type="match status" value="3"/>
</dbReference>
<evidence type="ECO:0000256" key="17">
    <source>
        <dbReference type="ARBA" id="ARBA00029709"/>
    </source>
</evidence>
<evidence type="ECO:0000256" key="15">
    <source>
        <dbReference type="ARBA" id="ARBA00023242"/>
    </source>
</evidence>
<feature type="compositionally biased region" description="Basic and acidic residues" evidence="23">
    <location>
        <begin position="121"/>
        <end position="152"/>
    </location>
</feature>
<dbReference type="PANTHER" id="PTHR11472:SF41">
    <property type="entry name" value="ATP-DEPENDENT DNA HELICASE DDX11-RELATED"/>
    <property type="match status" value="1"/>
</dbReference>
<dbReference type="VEuPathDB" id="FungiDB:GMDG_01371"/>
<feature type="domain" description="Helicase ATP-binding" evidence="24">
    <location>
        <begin position="21"/>
        <end position="441"/>
    </location>
</feature>
<dbReference type="RefSeq" id="XP_024322826.1">
    <property type="nucleotide sequence ID" value="XM_024468331.1"/>
</dbReference>
<evidence type="ECO:0000256" key="23">
    <source>
        <dbReference type="SAM" id="MobiDB-lite"/>
    </source>
</evidence>
<dbReference type="InterPro" id="IPR006554">
    <property type="entry name" value="Helicase-like_DEXD_c2"/>
</dbReference>
<evidence type="ECO:0000256" key="6">
    <source>
        <dbReference type="ARBA" id="ARBA00022723"/>
    </source>
</evidence>
<keyword evidence="13" id="KW-0238">DNA-binding</keyword>
<proteinExistence type="inferred from homology"/>
<dbReference type="InterPro" id="IPR045028">
    <property type="entry name" value="DinG/Rad3-like"/>
</dbReference>
<name>A0A177A5X4_9PEZI</name>
<dbReference type="FunFam" id="3.40.50.300:FF:001372">
    <property type="entry name" value="ATP-dependent DNA helicase chl1"/>
    <property type="match status" value="1"/>
</dbReference>
<keyword evidence="9" id="KW-0347">Helicase</keyword>
<dbReference type="InterPro" id="IPR027417">
    <property type="entry name" value="P-loop_NTPase"/>
</dbReference>
<protein>
    <recommendedName>
        <fullName evidence="5">ATP-dependent DNA helicase CHL1</fullName>
        <ecNumber evidence="18">5.6.2.3</ecNumber>
    </recommendedName>
    <alternativeName>
        <fullName evidence="4">ATP-dependent DNA helicase chl1</fullName>
    </alternativeName>
    <alternativeName>
        <fullName evidence="17">Chromosome loss protein 1</fullName>
    </alternativeName>
    <alternativeName>
        <fullName evidence="19 20">DNA 5'-3' helicase CHL1</fullName>
    </alternativeName>
</protein>
<keyword evidence="14" id="KW-0413">Isomerase</keyword>
<evidence type="ECO:0000256" key="4">
    <source>
        <dbReference type="ARBA" id="ARBA00016387"/>
    </source>
</evidence>
<evidence type="ECO:0000256" key="19">
    <source>
        <dbReference type="ARBA" id="ARBA00044998"/>
    </source>
</evidence>
<evidence type="ECO:0000256" key="22">
    <source>
        <dbReference type="ARBA" id="ARBA00048954"/>
    </source>
</evidence>
<dbReference type="GO" id="GO:0006139">
    <property type="term" value="P:nucleobase-containing compound metabolic process"/>
    <property type="evidence" value="ECO:0007669"/>
    <property type="project" value="InterPro"/>
</dbReference>
<dbReference type="GO" id="GO:0051536">
    <property type="term" value="F:iron-sulfur cluster binding"/>
    <property type="evidence" value="ECO:0007669"/>
    <property type="project" value="UniProtKB-KW"/>
</dbReference>
<evidence type="ECO:0000256" key="3">
    <source>
        <dbReference type="ARBA" id="ARBA00008435"/>
    </source>
</evidence>
<sequence length="889" mass="98870">MPKQDSLFYDAVAEADNPAMLAVDFHHPYTPYSIQEDFMQTVYSVLERGDSSVGILESPTGTGKSLSLICASLTWLREYKRQCFEEWMKMDSNEEDEPEWVIEAAKARKRKELLRHREDMEKRLENARKKEAAMKKRMLGESKGGKRRRVEEGGLGMEKLDDEEQFALDDYESDRKADGASKSGSAAGGLSAETLALMDKLGVGYGKAREEEEEEVDEEIKIFYCSRTHSQLTQFINELRRVKIPPALQPEPAPVKPLLGEEFKHLTLGSRKNLCINPSVNKLRSATAINERCMELQQSGTATDKKCCFLPNQQNQPLVNDFRDHALATIRDIEELGDLGKEMKICPYYASRSAIKPAEIVTLPYPLLLQKSAREALGVSVKGHVVIVDEAHNLMDAIAGIYGITVSLSQLKRSRAQIGQYLQRFRNKLKGKNRVYVAQVVRLIDSLAQFLDGKVGQKGEMVVEPSELLVGKGVDQINLYKLMRYLQDSKLARKVEGYIIFAEGAAADNGNPAAKARKPDATSEAATPTLQHIQSLLVALTNPSKEGRLFYAKDPETSDIVLKYMLLDPTHHFQEIVSEARAVILAGGTMSPMADYTSHLLSYLPAERITTLSCGHVIPKENLLAWTLSKGPTGKPFEFTFSKRAGREGEEMIDELGRAVLNICTIVPDGIVVFFPSYSYLDTVIKRWEVILEPGRPSIWERLGKRKALFREAKDAKVGAEYVLTEYAKAIDGNQGGLLLSVVGGKMSEGINFSDRLGRCVVIVGLPYPNIMSGEWKAKMSYIETATIERLEAAGEGTTSSRQAAGKAEAREFYENACMRAVNQSVGRAIRHKNDFASIIIVDGRFGKEGIRRKLPGWIRDGLVEGCEGRGFGELMGGLGTFFRGKKVP</sequence>
<dbReference type="SMART" id="SM00491">
    <property type="entry name" value="HELICc2"/>
    <property type="match status" value="1"/>
</dbReference>
<organism evidence="25">
    <name type="scientific">Pseudogymnoascus destructans</name>
    <dbReference type="NCBI Taxonomy" id="655981"/>
    <lineage>
        <taxon>Eukaryota</taxon>
        <taxon>Fungi</taxon>
        <taxon>Dikarya</taxon>
        <taxon>Ascomycota</taxon>
        <taxon>Pezizomycotina</taxon>
        <taxon>Leotiomycetes</taxon>
        <taxon>Thelebolales</taxon>
        <taxon>Thelebolaceae</taxon>
        <taxon>Pseudogymnoascus</taxon>
    </lineage>
</organism>
<accession>A0A177A5X4</accession>
<comment type="subcellular location">
    <subcellularLocation>
        <location evidence="2">Nucleus</location>
    </subcellularLocation>
</comment>
<keyword evidence="15" id="KW-0539">Nucleus</keyword>
<evidence type="ECO:0000256" key="14">
    <source>
        <dbReference type="ARBA" id="ARBA00023235"/>
    </source>
</evidence>
<evidence type="ECO:0000256" key="11">
    <source>
        <dbReference type="ARBA" id="ARBA00023004"/>
    </source>
</evidence>
<evidence type="ECO:0000259" key="24">
    <source>
        <dbReference type="PROSITE" id="PS51193"/>
    </source>
</evidence>
<dbReference type="InterPro" id="IPR006555">
    <property type="entry name" value="ATP-dep_Helicase_C"/>
</dbReference>
<keyword evidence="7" id="KW-0547">Nucleotide-binding</keyword>
<comment type="function">
    <text evidence="21">ATP-dependent DNA helicase important for chromosome transmission and normal cell cycle progression in G(2)/M. May have a role in changing DNA topology to allow the loading of proteins involved in maintaining sister chromatid cohesion in the vicinity of the centromeres. Has a specific role in chromosome segregation during meiosis II.</text>
</comment>
<keyword evidence="11" id="KW-0408">Iron</keyword>
<keyword evidence="6" id="KW-0479">Metal-binding</keyword>
<dbReference type="OrthoDB" id="267079at2759"/>
<evidence type="ECO:0000256" key="5">
    <source>
        <dbReference type="ARBA" id="ARBA00017386"/>
    </source>
</evidence>
<dbReference type="Pfam" id="PF06733">
    <property type="entry name" value="DEAD_2"/>
    <property type="match status" value="1"/>
</dbReference>
<dbReference type="eggNOG" id="KOG1133">
    <property type="taxonomic scope" value="Eukaryota"/>
</dbReference>
<evidence type="ECO:0000256" key="1">
    <source>
        <dbReference type="ARBA" id="ARBA00001966"/>
    </source>
</evidence>
<comment type="catalytic activity">
    <reaction evidence="22">
        <text>ATP + H2O = ADP + phosphate + H(+)</text>
        <dbReference type="Rhea" id="RHEA:13065"/>
        <dbReference type="ChEBI" id="CHEBI:15377"/>
        <dbReference type="ChEBI" id="CHEBI:15378"/>
        <dbReference type="ChEBI" id="CHEBI:30616"/>
        <dbReference type="ChEBI" id="CHEBI:43474"/>
        <dbReference type="ChEBI" id="CHEBI:456216"/>
        <dbReference type="EC" id="5.6.2.3"/>
    </reaction>
</comment>
<dbReference type="InterPro" id="IPR014013">
    <property type="entry name" value="Helic_SF1/SF2_ATP-bd_DinG/Rad3"/>
</dbReference>
<evidence type="ECO:0000256" key="21">
    <source>
        <dbReference type="ARBA" id="ARBA00045702"/>
    </source>
</evidence>
<evidence type="ECO:0000256" key="2">
    <source>
        <dbReference type="ARBA" id="ARBA00004123"/>
    </source>
</evidence>
<dbReference type="GO" id="GO:0046872">
    <property type="term" value="F:metal ion binding"/>
    <property type="evidence" value="ECO:0007669"/>
    <property type="project" value="UniProtKB-KW"/>
</dbReference>
<gene>
    <name evidence="25" type="primary">CHL1</name>
    <name evidence="25" type="ORF">VC83_04702</name>
</gene>
<evidence type="ECO:0000256" key="7">
    <source>
        <dbReference type="ARBA" id="ARBA00022741"/>
    </source>
</evidence>
<keyword evidence="10" id="KW-0067">ATP-binding</keyword>
<dbReference type="GO" id="GO:0003677">
    <property type="term" value="F:DNA binding"/>
    <property type="evidence" value="ECO:0007669"/>
    <property type="project" value="UniProtKB-KW"/>
</dbReference>
<dbReference type="SMART" id="SM00488">
    <property type="entry name" value="DEXDc2"/>
    <property type="match status" value="1"/>
</dbReference>
<evidence type="ECO:0000313" key="25">
    <source>
        <dbReference type="EMBL" id="OAF57537.1"/>
    </source>
</evidence>
<dbReference type="GO" id="GO:0034085">
    <property type="term" value="P:establishment of sister chromatid cohesion"/>
    <property type="evidence" value="ECO:0007669"/>
    <property type="project" value="TreeGrafter"/>
</dbReference>
<dbReference type="SUPFAM" id="SSF52540">
    <property type="entry name" value="P-loop containing nucleoside triphosphate hydrolases"/>
    <property type="match status" value="1"/>
</dbReference>
<feature type="region of interest" description="Disordered" evidence="23">
    <location>
        <begin position="121"/>
        <end position="163"/>
    </location>
</feature>
<keyword evidence="16" id="KW-0131">Cell cycle</keyword>
<dbReference type="GO" id="GO:0016818">
    <property type="term" value="F:hydrolase activity, acting on acid anhydrides, in phosphorus-containing anhydrides"/>
    <property type="evidence" value="ECO:0007669"/>
    <property type="project" value="InterPro"/>
</dbReference>
<dbReference type="GO" id="GO:0005634">
    <property type="term" value="C:nucleus"/>
    <property type="evidence" value="ECO:0007669"/>
    <property type="project" value="UniProtKB-SubCell"/>
</dbReference>
<evidence type="ECO:0000256" key="13">
    <source>
        <dbReference type="ARBA" id="ARBA00023125"/>
    </source>
</evidence>
<dbReference type="Pfam" id="PF13307">
    <property type="entry name" value="Helicase_C_2"/>
    <property type="match status" value="1"/>
</dbReference>
<dbReference type="EC" id="5.6.2.3" evidence="18"/>
<dbReference type="Proteomes" id="UP000077154">
    <property type="component" value="Unassembled WGS sequence"/>
</dbReference>
<evidence type="ECO:0000256" key="10">
    <source>
        <dbReference type="ARBA" id="ARBA00022840"/>
    </source>
</evidence>